<comment type="caution">
    <text evidence="3">The sequence shown here is derived from an EMBL/GenBank/DDBJ whole genome shotgun (WGS) entry which is preliminary data.</text>
</comment>
<keyword evidence="4" id="KW-1185">Reference proteome</keyword>
<protein>
    <submittedName>
        <fullName evidence="3">Relaxase/mobilization nuclease domain-containing protein</fullName>
    </submittedName>
</protein>
<evidence type="ECO:0000313" key="4">
    <source>
        <dbReference type="Proteomes" id="UP000706891"/>
    </source>
</evidence>
<accession>A0A939B5Z7</accession>
<dbReference type="AlphaFoldDB" id="A0A939B5Z7"/>
<evidence type="ECO:0000259" key="2">
    <source>
        <dbReference type="Pfam" id="PF03432"/>
    </source>
</evidence>
<gene>
    <name evidence="3" type="ORF">H6A34_08500</name>
</gene>
<evidence type="ECO:0000313" key="3">
    <source>
        <dbReference type="EMBL" id="MBM6673914.1"/>
    </source>
</evidence>
<dbReference type="Proteomes" id="UP000706891">
    <property type="component" value="Unassembled WGS sequence"/>
</dbReference>
<dbReference type="EMBL" id="JACJJG010000043">
    <property type="protein sequence ID" value="MBM6673914.1"/>
    <property type="molecule type" value="Genomic_DNA"/>
</dbReference>
<organism evidence="3 4">
    <name type="scientific">Marseilla massiliensis</name>
    <dbReference type="NCBI Taxonomy" id="1841864"/>
    <lineage>
        <taxon>Bacteria</taxon>
        <taxon>Pseudomonadati</taxon>
        <taxon>Bacteroidota</taxon>
        <taxon>Bacteroidia</taxon>
        <taxon>Bacteroidales</taxon>
        <taxon>Prevotellaceae</taxon>
        <taxon>Marseilla</taxon>
    </lineage>
</organism>
<dbReference type="InterPro" id="IPR005094">
    <property type="entry name" value="Endonuclease_MobA/VirD2"/>
</dbReference>
<reference evidence="3" key="2">
    <citation type="journal article" date="2021" name="Sci. Rep.">
        <title>The distribution of antibiotic resistance genes in chicken gut microbiota commensals.</title>
        <authorList>
            <person name="Juricova H."/>
            <person name="Matiasovicova J."/>
            <person name="Kubasova T."/>
            <person name="Cejkova D."/>
            <person name="Rychlik I."/>
        </authorList>
    </citation>
    <scope>NUCLEOTIDE SEQUENCE</scope>
    <source>
        <strain evidence="3">An824</strain>
    </source>
</reference>
<dbReference type="NCBIfam" id="NF041325">
    <property type="entry name" value="Bacteroid_MobB"/>
    <property type="match status" value="1"/>
</dbReference>
<dbReference type="RefSeq" id="WP_205104872.1">
    <property type="nucleotide sequence ID" value="NZ_JACJJG010000043.1"/>
</dbReference>
<sequence>MVAKISHGSSLYGALAYNYNKVEKGVAEILSGNRIISDRLGQPSADIRLALLSFDDYLSANRNTKKPVLHIAISPAPEDRLTDGQLEELAARYMEMIGYGGQPYIAFKHSDSHNTHIHIVSVCVDGEGRKISDRYEHRRSMSACRELERMFCLRNGAELHDSPKAELRKVDVTANDVRHQVANALKAVLESYRFQSFGEYSAVLSTLNIEARQVKGEYGGRPYVGVVYTATDDMGKLVDATYKSSRFGKRFGDKGLKKLMQRHTADFKVGKWQPAIKKKVAEAMRSARSRGEFTAMLAKQGVGVVFRENEDGRIYGVTFIDHGRREAFNGSRLGKEYSANVFDRLFKSWENGKGMDVGTDVFAKDWHGRQERNVDGNIIEQAAGALSLETNPATDYEEEAFRRRMNRKKKPGKRKSRGI</sequence>
<dbReference type="Pfam" id="PF03432">
    <property type="entry name" value="Relaxase"/>
    <property type="match status" value="1"/>
</dbReference>
<reference evidence="3" key="1">
    <citation type="submission" date="2020-08" db="EMBL/GenBank/DDBJ databases">
        <authorList>
            <person name="Cejkova D."/>
            <person name="Kubasova T."/>
            <person name="Jahodarova E."/>
            <person name="Rychlik I."/>
        </authorList>
    </citation>
    <scope>NUCLEOTIDE SEQUENCE</scope>
    <source>
        <strain evidence="3">An824</strain>
    </source>
</reference>
<feature type="domain" description="MobA/VirD2-like nuclease" evidence="2">
    <location>
        <begin position="45"/>
        <end position="151"/>
    </location>
</feature>
<feature type="region of interest" description="Disordered" evidence="1">
    <location>
        <begin position="397"/>
        <end position="419"/>
    </location>
</feature>
<feature type="compositionally biased region" description="Basic residues" evidence="1">
    <location>
        <begin position="403"/>
        <end position="419"/>
    </location>
</feature>
<name>A0A939B5Z7_9BACT</name>
<proteinExistence type="predicted"/>
<evidence type="ECO:0000256" key="1">
    <source>
        <dbReference type="SAM" id="MobiDB-lite"/>
    </source>
</evidence>